<evidence type="ECO:0000256" key="4">
    <source>
        <dbReference type="PIRNR" id="PIRNR006181"/>
    </source>
</evidence>
<dbReference type="InterPro" id="IPR004369">
    <property type="entry name" value="Prolyl-tRNA_editing_YbaK/EbsC"/>
</dbReference>
<dbReference type="InterPro" id="IPR007214">
    <property type="entry name" value="YbaK/aa-tRNA-synth-assoc-dom"/>
</dbReference>
<reference evidence="6" key="2">
    <citation type="journal article" date="2021" name="PeerJ">
        <title>Extensive microbial diversity within the chicken gut microbiome revealed by metagenomics and culture.</title>
        <authorList>
            <person name="Gilroy R."/>
            <person name="Ravi A."/>
            <person name="Getino M."/>
            <person name="Pursley I."/>
            <person name="Horton D.L."/>
            <person name="Alikhan N.F."/>
            <person name="Baker D."/>
            <person name="Gharbi K."/>
            <person name="Hall N."/>
            <person name="Watson M."/>
            <person name="Adriaenssens E.M."/>
            <person name="Foster-Nyarko E."/>
            <person name="Jarju S."/>
            <person name="Secka A."/>
            <person name="Antonio M."/>
            <person name="Oren A."/>
            <person name="Chaudhuri R.R."/>
            <person name="La Ragione R."/>
            <person name="Hildebrand F."/>
            <person name="Pallen M.J."/>
        </authorList>
    </citation>
    <scope>NUCLEOTIDE SEQUENCE</scope>
    <source>
        <strain evidence="6">10532</strain>
    </source>
</reference>
<reference evidence="6" key="1">
    <citation type="submission" date="2020-10" db="EMBL/GenBank/DDBJ databases">
        <authorList>
            <person name="Gilroy R."/>
        </authorList>
    </citation>
    <scope>NUCLEOTIDE SEQUENCE</scope>
    <source>
        <strain evidence="6">10532</strain>
    </source>
</reference>
<dbReference type="CDD" id="cd00002">
    <property type="entry name" value="YbaK_deacylase"/>
    <property type="match status" value="1"/>
</dbReference>
<dbReference type="Proteomes" id="UP000823638">
    <property type="component" value="Unassembled WGS sequence"/>
</dbReference>
<sequence>MPKTNPMRILEQQNIGFEVLQYKYDEENLDAVHAAGEMGLPCEQVFKTIVMRNNENKIFVFCVPSNSSVNLKKARSITFSSEITPVKPSELLNLTGYIRGGCSPLGMKKQYPTFFDETIILFDKIAVSAGMRGINLFVNGEELAGVISGKIVPLTQD</sequence>
<dbReference type="EC" id="4.2.-.-" evidence="4"/>
<comment type="similarity">
    <text evidence="1 4">Belongs to the prolyl-tRNA editing family. YbaK/EbsC subfamily.</text>
</comment>
<evidence type="ECO:0000256" key="1">
    <source>
        <dbReference type="ARBA" id="ARBA00009798"/>
    </source>
</evidence>
<evidence type="ECO:0000313" key="7">
    <source>
        <dbReference type="Proteomes" id="UP000823638"/>
    </source>
</evidence>
<evidence type="ECO:0000256" key="3">
    <source>
        <dbReference type="ARBA" id="ARBA00023239"/>
    </source>
</evidence>
<dbReference type="EMBL" id="JADIMM010000121">
    <property type="protein sequence ID" value="MBO8458692.1"/>
    <property type="molecule type" value="Genomic_DNA"/>
</dbReference>
<organism evidence="6 7">
    <name type="scientific">Candidatus Gallitreponema excrementavium</name>
    <dbReference type="NCBI Taxonomy" id="2840840"/>
    <lineage>
        <taxon>Bacteria</taxon>
        <taxon>Pseudomonadati</taxon>
        <taxon>Spirochaetota</taxon>
        <taxon>Spirochaetia</taxon>
        <taxon>Spirochaetales</taxon>
        <taxon>Candidatus Gallitreponema</taxon>
    </lineage>
</organism>
<keyword evidence="2 4" id="KW-0648">Protein biosynthesis</keyword>
<evidence type="ECO:0000313" key="6">
    <source>
        <dbReference type="EMBL" id="MBO8458692.1"/>
    </source>
</evidence>
<dbReference type="PANTHER" id="PTHR30411:SF0">
    <property type="entry name" value="CYS-TRNA(PRO)_CYS-TRNA(CYS) DEACYLASE YBAK"/>
    <property type="match status" value="1"/>
</dbReference>
<feature type="domain" description="YbaK/aminoacyl-tRNA synthetase-associated" evidence="5">
    <location>
        <begin position="31"/>
        <end position="144"/>
    </location>
</feature>
<gene>
    <name evidence="6" type="primary">ybaK</name>
    <name evidence="6" type="ORF">IAA81_10800</name>
</gene>
<dbReference type="Gene3D" id="3.90.960.10">
    <property type="entry name" value="YbaK/aminoacyl-tRNA synthetase-associated domain"/>
    <property type="match status" value="1"/>
</dbReference>
<dbReference type="SUPFAM" id="SSF55826">
    <property type="entry name" value="YbaK/ProRS associated domain"/>
    <property type="match status" value="1"/>
</dbReference>
<protein>
    <recommendedName>
        <fullName evidence="4">Cys-tRNA(Pro)/Cys-tRNA(Cys) deacylase</fullName>
        <ecNumber evidence="4">4.2.-.-</ecNumber>
    </recommendedName>
</protein>
<name>A0A9D9HR32_9SPIR</name>
<dbReference type="GO" id="GO:0002161">
    <property type="term" value="F:aminoacyl-tRNA deacylase activity"/>
    <property type="evidence" value="ECO:0007669"/>
    <property type="project" value="InterPro"/>
</dbReference>
<dbReference type="PIRSF" id="PIRSF006181">
    <property type="entry name" value="EbsC_YbaK"/>
    <property type="match status" value="1"/>
</dbReference>
<dbReference type="InterPro" id="IPR036754">
    <property type="entry name" value="YbaK/aa-tRNA-synt-asso_dom_sf"/>
</dbReference>
<accession>A0A9D9HR32</accession>
<dbReference type="GO" id="GO:0006412">
    <property type="term" value="P:translation"/>
    <property type="evidence" value="ECO:0007669"/>
    <property type="project" value="UniProtKB-KW"/>
</dbReference>
<dbReference type="NCBIfam" id="TIGR00011">
    <property type="entry name" value="YbaK_EbsC"/>
    <property type="match status" value="1"/>
</dbReference>
<dbReference type="PANTHER" id="PTHR30411">
    <property type="entry name" value="CYTOPLASMIC PROTEIN"/>
    <property type="match status" value="1"/>
</dbReference>
<dbReference type="Pfam" id="PF04073">
    <property type="entry name" value="tRNA_edit"/>
    <property type="match status" value="1"/>
</dbReference>
<evidence type="ECO:0000259" key="5">
    <source>
        <dbReference type="Pfam" id="PF04073"/>
    </source>
</evidence>
<proteinExistence type="inferred from homology"/>
<comment type="caution">
    <text evidence="6">The sequence shown here is derived from an EMBL/GenBank/DDBJ whole genome shotgun (WGS) entry which is preliminary data.</text>
</comment>
<keyword evidence="3 4" id="KW-0456">Lyase</keyword>
<dbReference type="GO" id="GO:0016829">
    <property type="term" value="F:lyase activity"/>
    <property type="evidence" value="ECO:0007669"/>
    <property type="project" value="UniProtKB-KW"/>
</dbReference>
<dbReference type="AlphaFoldDB" id="A0A9D9HR32"/>
<evidence type="ECO:0000256" key="2">
    <source>
        <dbReference type="ARBA" id="ARBA00022917"/>
    </source>
</evidence>